<dbReference type="PANTHER" id="PTHR38043:SF1">
    <property type="entry name" value="PROTEIN HEMX"/>
    <property type="match status" value="1"/>
</dbReference>
<protein>
    <submittedName>
        <fullName evidence="3">Putative uroporphyrinogen-III C-methyltransferase</fullName>
        <ecNumber evidence="3">2.1.1.107</ecNumber>
    </submittedName>
</protein>
<evidence type="ECO:0000256" key="1">
    <source>
        <dbReference type="SAM" id="Coils"/>
    </source>
</evidence>
<dbReference type="OrthoDB" id="5739852at2"/>
<feature type="region of interest" description="Disordered" evidence="2">
    <location>
        <begin position="390"/>
        <end position="446"/>
    </location>
</feature>
<dbReference type="GO" id="GO:0032259">
    <property type="term" value="P:methylation"/>
    <property type="evidence" value="ECO:0007669"/>
    <property type="project" value="UniProtKB-KW"/>
</dbReference>
<organism evidence="3 4">
    <name type="scientific">Marinomonas spartinae</name>
    <dbReference type="NCBI Taxonomy" id="1792290"/>
    <lineage>
        <taxon>Bacteria</taxon>
        <taxon>Pseudomonadati</taxon>
        <taxon>Pseudomonadota</taxon>
        <taxon>Gammaproteobacteria</taxon>
        <taxon>Oceanospirillales</taxon>
        <taxon>Oceanospirillaceae</taxon>
        <taxon>Marinomonas</taxon>
    </lineage>
</organism>
<feature type="region of interest" description="Disordered" evidence="2">
    <location>
        <begin position="1"/>
        <end position="46"/>
    </location>
</feature>
<sequence length="446" mass="49689">MTDNNNTNLEENSHPPKAPQEDTRSGAQKARDRKRDEQRSQEAKSTFSINQTLLSASIVISLASLSASGWLFYQAQQHNPADAIALLQQQQNKTNDQLVAYNQSRSQVNTLSSQVAQTEQQIKQQTEKLLGEQSQQSEQIKTIQKQLSRIHNNTKEDWKLAEVEYLVRLANQRVLLESDARGAIGLLSSADSILAELQDPMFFAARKAIAKDIQALKSTRHFDLQGRYLQLDALYDQVSKLPQREPSKAWQQDHQTSETKPQSQGMTDKVTGVLSEFWQSLKSLVIINYDHTPIKTLLPPTEYQQLVTGLQLQLDVAQVAMVKGESKIYQNALSRVAKAVTEHFDTKSQQVIAFLASITSLQQVNPAPNLPLPNDSLEAMKTLIKKWNERTQSTEQPQQLQQDSTPSVKSTTPVDSAPPANTSKQSAGAPETQNSQKSPNNQGAKA</sequence>
<evidence type="ECO:0000256" key="2">
    <source>
        <dbReference type="SAM" id="MobiDB-lite"/>
    </source>
</evidence>
<feature type="coiled-coil region" evidence="1">
    <location>
        <begin position="101"/>
        <end position="135"/>
    </location>
</feature>
<keyword evidence="3" id="KW-0808">Transferase</keyword>
<feature type="compositionally biased region" description="Polar residues" evidence="2">
    <location>
        <begin position="408"/>
        <end position="446"/>
    </location>
</feature>
<evidence type="ECO:0000313" key="3">
    <source>
        <dbReference type="EMBL" id="SBS32996.1"/>
    </source>
</evidence>
<dbReference type="STRING" id="1792290.MSP8886_02627"/>
<dbReference type="Proteomes" id="UP000092544">
    <property type="component" value="Unassembled WGS sequence"/>
</dbReference>
<feature type="compositionally biased region" description="Low complexity" evidence="2">
    <location>
        <begin position="391"/>
        <end position="407"/>
    </location>
</feature>
<dbReference type="GO" id="GO:0004851">
    <property type="term" value="F:uroporphyrin-III C-methyltransferase activity"/>
    <property type="evidence" value="ECO:0007669"/>
    <property type="project" value="UniProtKB-EC"/>
</dbReference>
<dbReference type="RefSeq" id="WP_067017091.1">
    <property type="nucleotide sequence ID" value="NZ_FLOB01000005.1"/>
</dbReference>
<keyword evidence="4" id="KW-1185">Reference proteome</keyword>
<evidence type="ECO:0000313" key="4">
    <source>
        <dbReference type="Proteomes" id="UP000092544"/>
    </source>
</evidence>
<keyword evidence="1" id="KW-0175">Coiled coil</keyword>
<keyword evidence="3" id="KW-0489">Methyltransferase</keyword>
<dbReference type="EC" id="2.1.1.107" evidence="3"/>
<dbReference type="Pfam" id="PF04375">
    <property type="entry name" value="HemX"/>
    <property type="match status" value="1"/>
</dbReference>
<reference evidence="3 4" key="1">
    <citation type="submission" date="2016-06" db="EMBL/GenBank/DDBJ databases">
        <authorList>
            <person name="Kjaerup R.B."/>
            <person name="Dalgaard T.S."/>
            <person name="Juul-Madsen H.R."/>
        </authorList>
    </citation>
    <scope>NUCLEOTIDE SEQUENCE [LARGE SCALE GENOMIC DNA]</scope>
    <source>
        <strain evidence="3 4">CECT 8886</strain>
    </source>
</reference>
<proteinExistence type="predicted"/>
<gene>
    <name evidence="3" type="primary">hemX</name>
    <name evidence="3" type="ORF">MSP8886_02627</name>
</gene>
<feature type="compositionally biased region" description="Polar residues" evidence="2">
    <location>
        <begin position="1"/>
        <end position="10"/>
    </location>
</feature>
<feature type="compositionally biased region" description="Polar residues" evidence="2">
    <location>
        <begin position="249"/>
        <end position="266"/>
    </location>
</feature>
<dbReference type="EMBL" id="FLOB01000005">
    <property type="protein sequence ID" value="SBS32996.1"/>
    <property type="molecule type" value="Genomic_DNA"/>
</dbReference>
<dbReference type="InterPro" id="IPR007470">
    <property type="entry name" value="HemX"/>
</dbReference>
<accession>A0A1A8TI58</accession>
<name>A0A1A8TI58_9GAMM</name>
<feature type="compositionally biased region" description="Basic and acidic residues" evidence="2">
    <location>
        <begin position="11"/>
        <end position="42"/>
    </location>
</feature>
<dbReference type="AlphaFoldDB" id="A0A1A8TI58"/>
<dbReference type="PANTHER" id="PTHR38043">
    <property type="entry name" value="PROTEIN HEMX"/>
    <property type="match status" value="1"/>
</dbReference>
<feature type="region of interest" description="Disordered" evidence="2">
    <location>
        <begin position="245"/>
        <end position="267"/>
    </location>
</feature>